<protein>
    <submittedName>
        <fullName evidence="4">DUF3048 domain-containing protein</fullName>
    </submittedName>
</protein>
<evidence type="ECO:0000256" key="1">
    <source>
        <dbReference type="SAM" id="SignalP"/>
    </source>
</evidence>
<evidence type="ECO:0000259" key="3">
    <source>
        <dbReference type="Pfam" id="PF17479"/>
    </source>
</evidence>
<dbReference type="InterPro" id="IPR035328">
    <property type="entry name" value="DUF3048_C"/>
</dbReference>
<feature type="chain" id="PRO_5039415993" evidence="1">
    <location>
        <begin position="30"/>
        <end position="365"/>
    </location>
</feature>
<comment type="caution">
    <text evidence="4">The sequence shown here is derived from an EMBL/GenBank/DDBJ whole genome shotgun (WGS) entry which is preliminary data.</text>
</comment>
<dbReference type="SUPFAM" id="SSF159774">
    <property type="entry name" value="YerB-like"/>
    <property type="match status" value="1"/>
</dbReference>
<feature type="signal peptide" evidence="1">
    <location>
        <begin position="1"/>
        <end position="29"/>
    </location>
</feature>
<reference evidence="4" key="1">
    <citation type="journal article" date="2021" name="PeerJ">
        <title>Extensive microbial diversity within the chicken gut microbiome revealed by metagenomics and culture.</title>
        <authorList>
            <person name="Gilroy R."/>
            <person name="Ravi A."/>
            <person name="Getino M."/>
            <person name="Pursley I."/>
            <person name="Horton D.L."/>
            <person name="Alikhan N.F."/>
            <person name="Baker D."/>
            <person name="Gharbi K."/>
            <person name="Hall N."/>
            <person name="Watson M."/>
            <person name="Adriaenssens E.M."/>
            <person name="Foster-Nyarko E."/>
            <person name="Jarju S."/>
            <person name="Secka A."/>
            <person name="Antonio M."/>
            <person name="Oren A."/>
            <person name="Chaudhuri R.R."/>
            <person name="La Ragione R."/>
            <person name="Hildebrand F."/>
            <person name="Pallen M.J."/>
        </authorList>
    </citation>
    <scope>NUCLEOTIDE SEQUENCE</scope>
    <source>
        <strain evidence="4">ChiSjej5B23-2810</strain>
    </source>
</reference>
<dbReference type="Proteomes" id="UP000823906">
    <property type="component" value="Unassembled WGS sequence"/>
</dbReference>
<evidence type="ECO:0000259" key="2">
    <source>
        <dbReference type="Pfam" id="PF11258"/>
    </source>
</evidence>
<dbReference type="PROSITE" id="PS51257">
    <property type="entry name" value="PROKAR_LIPOPROTEIN"/>
    <property type="match status" value="1"/>
</dbReference>
<dbReference type="InterPro" id="IPR021416">
    <property type="entry name" value="DUF3048_N"/>
</dbReference>
<organism evidence="4 5">
    <name type="scientific">Candidatus Faecalibacterium faecigallinarum</name>
    <dbReference type="NCBI Taxonomy" id="2838577"/>
    <lineage>
        <taxon>Bacteria</taxon>
        <taxon>Bacillati</taxon>
        <taxon>Bacillota</taxon>
        <taxon>Clostridia</taxon>
        <taxon>Eubacteriales</taxon>
        <taxon>Oscillospiraceae</taxon>
        <taxon>Faecalibacterium</taxon>
    </lineage>
</organism>
<sequence>MKKFTLALTALCLAAAMTLTGCLPLGTQADDAVSAREAAALDPLTGELARWPGQRPASVFVYNGMDAGRQWGIGEASVVFEALTEGESSTSLCLAYPSLEAVPKVGPVAQAQDLYLQLLICQQAIPVQRGASIYAANFLDCYQISPLDALSLGVKGFNYEGVWGQPDQISWTTSGASLTPLAASAGVSLEPQAAAAAASADSETEADDGIRLPPLLPFGEPAGGKEGASSVEVIFSADASTSFTYDAGTGHYLMARADGTPQTDANTGAQAGFDNLLILYSAPSLRDDGYSWGYDLTMGAGVYLNGGSVWSILWMPGVDSTLAIYNSDGTALEIRPGTSYIALMGSVAGQEVVLRDSAGAEISAN</sequence>
<evidence type="ECO:0000313" key="5">
    <source>
        <dbReference type="Proteomes" id="UP000823906"/>
    </source>
</evidence>
<accession>A0A9D2PAF6</accession>
<dbReference type="EMBL" id="DWWN01000037">
    <property type="protein sequence ID" value="HJC45594.1"/>
    <property type="molecule type" value="Genomic_DNA"/>
</dbReference>
<gene>
    <name evidence="4" type="ORF">H9703_05595</name>
</gene>
<dbReference type="InterPro" id="IPR023158">
    <property type="entry name" value="YerB-like_sf"/>
</dbReference>
<keyword evidence="1" id="KW-0732">Signal</keyword>
<name>A0A9D2PAF6_9FIRM</name>
<dbReference type="Gene3D" id="3.50.90.10">
    <property type="entry name" value="YerB-like"/>
    <property type="match status" value="1"/>
</dbReference>
<dbReference type="Pfam" id="PF17479">
    <property type="entry name" value="DUF3048_C"/>
    <property type="match status" value="1"/>
</dbReference>
<feature type="domain" description="DUF3048" evidence="3">
    <location>
        <begin position="232"/>
        <end position="341"/>
    </location>
</feature>
<proteinExistence type="predicted"/>
<feature type="domain" description="DUF3048" evidence="2">
    <location>
        <begin position="44"/>
        <end position="149"/>
    </location>
</feature>
<dbReference type="AlphaFoldDB" id="A0A9D2PAF6"/>
<reference evidence="4" key="2">
    <citation type="submission" date="2021-04" db="EMBL/GenBank/DDBJ databases">
        <authorList>
            <person name="Gilroy R."/>
        </authorList>
    </citation>
    <scope>NUCLEOTIDE SEQUENCE</scope>
    <source>
        <strain evidence="4">ChiSjej5B23-2810</strain>
    </source>
</reference>
<evidence type="ECO:0000313" key="4">
    <source>
        <dbReference type="EMBL" id="HJC45594.1"/>
    </source>
</evidence>
<dbReference type="Pfam" id="PF11258">
    <property type="entry name" value="DUF3048"/>
    <property type="match status" value="1"/>
</dbReference>